<reference evidence="2 3" key="1">
    <citation type="submission" date="2012-12" db="EMBL/GenBank/DDBJ databases">
        <title>Genome assembly of Fulvivirga imtechensis AK7.</title>
        <authorList>
            <person name="Nupur N."/>
            <person name="Khatri I."/>
            <person name="Kumar R."/>
            <person name="Subramanian S."/>
            <person name="Pinnaka A."/>
        </authorList>
    </citation>
    <scope>NUCLEOTIDE SEQUENCE [LARGE SCALE GENOMIC DNA]</scope>
    <source>
        <strain evidence="2 3">AK7</strain>
    </source>
</reference>
<dbReference type="OrthoDB" id="979241at2"/>
<sequence length="193" mass="22120">MEFDEIKNIWNKQNNEMMYTINEEVLRQRITAKKRTTSHIVDFSEKLLIIVNIGAAGFVLGLGIVKASGNVFTYTLAALMFFTAGYVLVKRLQRKRWENRFDLSLLGDLNHAIANASYQVKLSQVMIWYAAPVAILTALNLGYNGKEMWIVLLIIGFFVLAFLASRMEHGIYVNNKRKLEELRNVLEDNASNR</sequence>
<name>L8JM39_9BACT</name>
<keyword evidence="1" id="KW-0812">Transmembrane</keyword>
<dbReference type="EMBL" id="AMZN01000114">
    <property type="protein sequence ID" value="ELR68457.1"/>
    <property type="molecule type" value="Genomic_DNA"/>
</dbReference>
<evidence type="ECO:0000313" key="2">
    <source>
        <dbReference type="EMBL" id="ELR68457.1"/>
    </source>
</evidence>
<dbReference type="RefSeq" id="WP_009583293.1">
    <property type="nucleotide sequence ID" value="NZ_AMZN01000114.1"/>
</dbReference>
<proteinExistence type="predicted"/>
<comment type="caution">
    <text evidence="2">The sequence shown here is derived from an EMBL/GenBank/DDBJ whole genome shotgun (WGS) entry which is preliminary data.</text>
</comment>
<feature type="transmembrane region" description="Helical" evidence="1">
    <location>
        <begin position="125"/>
        <end position="143"/>
    </location>
</feature>
<dbReference type="eggNOG" id="ENOG5034CDS">
    <property type="taxonomic scope" value="Bacteria"/>
</dbReference>
<dbReference type="AlphaFoldDB" id="L8JM39"/>
<accession>L8JM39</accession>
<dbReference type="Proteomes" id="UP000011135">
    <property type="component" value="Unassembled WGS sequence"/>
</dbReference>
<feature type="transmembrane region" description="Helical" evidence="1">
    <location>
        <begin position="47"/>
        <end position="65"/>
    </location>
</feature>
<feature type="transmembrane region" description="Helical" evidence="1">
    <location>
        <begin position="149"/>
        <end position="167"/>
    </location>
</feature>
<organism evidence="2 3">
    <name type="scientific">Fulvivirga imtechensis AK7</name>
    <dbReference type="NCBI Taxonomy" id="1237149"/>
    <lineage>
        <taxon>Bacteria</taxon>
        <taxon>Pseudomonadati</taxon>
        <taxon>Bacteroidota</taxon>
        <taxon>Cytophagia</taxon>
        <taxon>Cytophagales</taxon>
        <taxon>Fulvivirgaceae</taxon>
        <taxon>Fulvivirga</taxon>
    </lineage>
</organism>
<gene>
    <name evidence="2" type="ORF">C900_00378</name>
</gene>
<feature type="transmembrane region" description="Helical" evidence="1">
    <location>
        <begin position="71"/>
        <end position="89"/>
    </location>
</feature>
<keyword evidence="1" id="KW-0472">Membrane</keyword>
<protein>
    <submittedName>
        <fullName evidence="2">Uncharacterized protein</fullName>
    </submittedName>
</protein>
<keyword evidence="1" id="KW-1133">Transmembrane helix</keyword>
<evidence type="ECO:0000256" key="1">
    <source>
        <dbReference type="SAM" id="Phobius"/>
    </source>
</evidence>
<evidence type="ECO:0000313" key="3">
    <source>
        <dbReference type="Proteomes" id="UP000011135"/>
    </source>
</evidence>
<keyword evidence="3" id="KW-1185">Reference proteome</keyword>